<dbReference type="RefSeq" id="YP_010113527.1">
    <property type="nucleotide sequence ID" value="NC_055904.1"/>
</dbReference>
<dbReference type="KEGG" id="vg:65132058"/>
<dbReference type="Proteomes" id="UP000593824">
    <property type="component" value="Segment"/>
</dbReference>
<organism evidence="2 3">
    <name type="scientific">uncultured phage cr273_1</name>
    <dbReference type="NCBI Taxonomy" id="2772095"/>
    <lineage>
        <taxon>Viruses</taxon>
        <taxon>Duplodnaviria</taxon>
        <taxon>Heunggongvirae</taxon>
        <taxon>Uroviricota</taxon>
        <taxon>Caudoviricetes</taxon>
        <taxon>Crassvirales</taxon>
        <taxon>Suoliviridae</taxon>
        <taxon>Oafivirinae</taxon>
        <taxon>Buhlduvirus</taxon>
        <taxon>Buhlduvirus animalis</taxon>
    </lineage>
</organism>
<reference evidence="2 3" key="1">
    <citation type="submission" date="2020-07" db="EMBL/GenBank/DDBJ databases">
        <title>Taxonomic proposal: Crassvirales, a new order of highly abundant and diverse bacterial viruses.</title>
        <authorList>
            <person name="Shkoporov A.N."/>
            <person name="Stockdale S.R."/>
            <person name="Guerin E."/>
            <person name="Ross R.P."/>
            <person name="Hill C."/>
        </authorList>
    </citation>
    <scope>NUCLEOTIDE SEQUENCE [LARGE SCALE GENOMIC DNA]</scope>
</reference>
<keyword evidence="1" id="KW-1133">Transmembrane helix</keyword>
<evidence type="ECO:0000313" key="3">
    <source>
        <dbReference type="Proteomes" id="UP000593824"/>
    </source>
</evidence>
<keyword evidence="1" id="KW-0472">Membrane</keyword>
<proteinExistence type="predicted"/>
<protein>
    <submittedName>
        <fullName evidence="2">Uncharacterized protein</fullName>
    </submittedName>
</protein>
<keyword evidence="3" id="KW-1185">Reference proteome</keyword>
<sequence length="126" mass="14390">MNEEKEKKVDVMAWIWLALTIAFMFFGMFLGRISAQKRIAKIDTIVCYSNCIESLISQKSPSGKPRTYAVYNSKKQDISDIIPVSESVYAYLQLCKKHNLSPSLGIKLRNGQIQSIIKVKPKYIIK</sequence>
<accession>A0A7M1RTV7</accession>
<name>A0A7M1RTV7_9CAUD</name>
<dbReference type="EMBL" id="MT774411">
    <property type="protein sequence ID" value="QOR57887.1"/>
    <property type="molecule type" value="Genomic_DNA"/>
</dbReference>
<evidence type="ECO:0000256" key="1">
    <source>
        <dbReference type="SAM" id="Phobius"/>
    </source>
</evidence>
<dbReference type="GeneID" id="65132058"/>
<evidence type="ECO:0000313" key="2">
    <source>
        <dbReference type="EMBL" id="QOR57887.1"/>
    </source>
</evidence>
<keyword evidence="1" id="KW-0812">Transmembrane</keyword>
<feature type="transmembrane region" description="Helical" evidence="1">
    <location>
        <begin position="12"/>
        <end position="31"/>
    </location>
</feature>